<name>A0ACC5R6P8_9HYPH</name>
<evidence type="ECO:0000313" key="2">
    <source>
        <dbReference type="Proteomes" id="UP000616151"/>
    </source>
</evidence>
<accession>A0ACC5R6P8</accession>
<comment type="caution">
    <text evidence="1">The sequence shown here is derived from an EMBL/GenBank/DDBJ whole genome shotgun (WGS) entry which is preliminary data.</text>
</comment>
<proteinExistence type="predicted"/>
<evidence type="ECO:0000313" key="1">
    <source>
        <dbReference type="EMBL" id="MBK1868317.1"/>
    </source>
</evidence>
<protein>
    <submittedName>
        <fullName evidence="1">EAL domain-containing protein</fullName>
    </submittedName>
</protein>
<reference evidence="1" key="1">
    <citation type="submission" date="2021-01" db="EMBL/GenBank/DDBJ databases">
        <authorList>
            <person name="Sun Q."/>
        </authorList>
    </citation>
    <scope>NUCLEOTIDE SEQUENCE</scope>
    <source>
        <strain evidence="1">YIM B02566</strain>
    </source>
</reference>
<dbReference type="Proteomes" id="UP000616151">
    <property type="component" value="Unassembled WGS sequence"/>
</dbReference>
<gene>
    <name evidence="1" type="ORF">JHL16_18335</name>
</gene>
<dbReference type="EMBL" id="JAENHL010000007">
    <property type="protein sequence ID" value="MBK1868317.1"/>
    <property type="molecule type" value="Genomic_DNA"/>
</dbReference>
<organism evidence="1 2">
    <name type="scientific">Taklimakanibacter albus</name>
    <dbReference type="NCBI Taxonomy" id="2800327"/>
    <lineage>
        <taxon>Bacteria</taxon>
        <taxon>Pseudomonadati</taxon>
        <taxon>Pseudomonadota</taxon>
        <taxon>Alphaproteobacteria</taxon>
        <taxon>Hyphomicrobiales</taxon>
        <taxon>Aestuariivirgaceae</taxon>
        <taxon>Taklimakanibacter</taxon>
    </lineage>
</organism>
<keyword evidence="2" id="KW-1185">Reference proteome</keyword>
<sequence length="868" mass="96982">MTSPVAETQQTEAFEQERLRRLGQYRILRTPPEPAFDDIARLAADLFEAPIAYLCLTEARHHWFKARIGLDLQEVERSVSFCDHTLPYQDVMVVQDASKDERFADNPFVTGPYGVRFYAGVALRDADGFPLGTLAVADVKPRAITEQQKNFLRSLASIALDRMELQKVKADLQETVTATEAARQDAVTSHAELRQVIECLPQAIVLLDAQNNLILWNKNYEMMFPEVAPLVKPGVNIESLYRNAFEKISGLSDQDEARAETWIQRRMDLLNHSASYVERNLSDHRWIRYDQHVTDDGKKVFVRTDVTDDRNAAESFRLLFESNPVPMWVVERENLKFLDVNAAAIEHYGYSRDQFLNMTSLEIRPAYERQRALDDATNNFSADSGEKDWIHNKADGTEILVGSYAKPIKYSGKDAAIVSVVDVTERRKHDARIKYMAEHDALTGLPNRRLFLEMLENTHLQKTQKPGLWSIILVDIDDFKNINDTLGHHVGDNLITAVANRLEECVGDTGIVGRLGGDEFAVLLPAIADPSDAHTTASELVKAFSSPLKVREYEILVGVSAGVSVGLDKSLDASTMLKNADLALYKAKSDGRGVCRIYEPHMSLQMIVRREMERNLRQALVEEQFEIHYQPLLELTGCKVIGFEALLRWNHPDEGMIPPSTFIPVAESSGLIVPIGAWVLEQSCRLATTLRDDLTVAVNISPAQFKSGKLVEVVSGALEKSGLAARRLELEITESCLLEKTSETLQTLKELKELGVSIALDDFGTGYCGLGYLGSFPFDKIKIDQSFVKDVETTRKSAEIFRAVINIGHSLGLITLAEGIETTEQLEFLRTLGCQQGQGFLFSSAVPAREIAAELKLKGKSHSTRPSA</sequence>